<dbReference type="Proteomes" id="UP000003111">
    <property type="component" value="Unassembled WGS sequence"/>
</dbReference>
<reference evidence="4" key="1">
    <citation type="submission" date="2010-08" db="EMBL/GenBank/DDBJ databases">
        <authorList>
            <person name="Muzny D."/>
            <person name="Qin X."/>
            <person name="Buhay C."/>
            <person name="Dugan-Rocha S."/>
            <person name="Ding Y."/>
            <person name="Chen G."/>
            <person name="Hawes A."/>
            <person name="Holder M."/>
            <person name="Jhangiani S."/>
            <person name="Johnson A."/>
            <person name="Khan Z."/>
            <person name="Li Z."/>
            <person name="Liu W."/>
            <person name="Liu X."/>
            <person name="Perez L."/>
            <person name="Shen H."/>
            <person name="Wang Q."/>
            <person name="Watt J."/>
            <person name="Xi L."/>
            <person name="Xin Y."/>
            <person name="Zhou J."/>
            <person name="Deng J."/>
            <person name="Jiang H."/>
            <person name="Liu Y."/>
            <person name="Qu J."/>
            <person name="Song X.-Z."/>
            <person name="Zhang L."/>
            <person name="Villasana D."/>
            <person name="Johnson A."/>
            <person name="Liu J."/>
            <person name="Liyanage D."/>
            <person name="Lorensuhewa L."/>
            <person name="Robinson T."/>
            <person name="Song A."/>
            <person name="Song B.-B."/>
            <person name="Dinh H."/>
            <person name="Thornton R."/>
            <person name="Coyle M."/>
            <person name="Francisco L."/>
            <person name="Jackson L."/>
            <person name="Javaid M."/>
            <person name="Korchina V."/>
            <person name="Kovar C."/>
            <person name="Mata R."/>
            <person name="Mathew T."/>
            <person name="Ngo R."/>
            <person name="Nguyen L."/>
            <person name="Nguyen N."/>
            <person name="Okwuonu G."/>
            <person name="Ongeri F."/>
            <person name="Pham C."/>
            <person name="Simmons D."/>
            <person name="Wilczek-Boney K."/>
            <person name="Hale W."/>
            <person name="Jakkamsetti A."/>
            <person name="Pham P."/>
            <person name="Ruth R."/>
            <person name="San Lucas F."/>
            <person name="Warren J."/>
            <person name="Zhang J."/>
            <person name="Zhao Z."/>
            <person name="Zhou C."/>
            <person name="Zhu D."/>
            <person name="Lee S."/>
            <person name="Bess C."/>
            <person name="Blankenburg K."/>
            <person name="Forbes L."/>
            <person name="Fu Q."/>
            <person name="Gubbala S."/>
            <person name="Hirani K."/>
            <person name="Jayaseelan J.C."/>
            <person name="Lara F."/>
            <person name="Munidasa M."/>
            <person name="Palculict T."/>
            <person name="Patil S."/>
            <person name="Pu L.-L."/>
            <person name="Saada N."/>
            <person name="Tang L."/>
            <person name="Weissenberger G."/>
            <person name="Zhu Y."/>
            <person name="Hemphill L."/>
            <person name="Shang Y."/>
            <person name="Youmans B."/>
            <person name="Ayvaz T."/>
            <person name="Ross M."/>
            <person name="Santibanez J."/>
            <person name="Aqrawi P."/>
            <person name="Gross S."/>
            <person name="Joshi V."/>
            <person name="Fowler G."/>
            <person name="Nazareth L."/>
            <person name="Reid J."/>
            <person name="Worley K."/>
            <person name="Petrosino J."/>
            <person name="Highlander S."/>
            <person name="Gibbs R."/>
        </authorList>
    </citation>
    <scope>NUCLEOTIDE SEQUENCE [LARGE SCALE GENOMIC DNA]</scope>
    <source>
        <strain evidence="4">DSM 15272</strain>
    </source>
</reference>
<proteinExistence type="predicted"/>
<keyword evidence="1" id="KW-1133">Transmembrane helix</keyword>
<evidence type="ECO:0000313" key="5">
    <source>
        <dbReference type="Proteomes" id="UP000003111"/>
    </source>
</evidence>
<sequence>MGLLACVSLLAPVGVLTASPAAAAPADIVINEIESNGDTTDWIELTNTGVEPVDVSGWILKDDDDSRTLAVAAGTTIEPGGFLAVDVDVDGVPGEFGLGGTDTARVFLPDGTTLIDEHAYAGHALTTYGRCPDGTGDFITTTSSTKGTANDCTPRVPDVVVNEVESNGDTTDWIELRNNSAFPADVSGWILKDDDDSRTLAIAGGTTIPVGGYLAVDVNVDTTPGTFGLGGTDTARVFLPDGTTLIDEYAYVGHAATTYGRCPDGTGDFVVTTSSTKSAANDCPAGSVPSIVVNEVESNGDATDWIELLNTGAAPVDVSGWIVKDNDDGRTLAIAGGTIVPAGGYLAVDTDLDSLPNGFGLGNNDSARIFLPDGTTLIAEYSWTGHAATSYGRCPDGTGEFVTTTSTTRAAANDCGPAVRINEVESNGDATDWIELVNNGVTPVDVSGWILKDDDDSRTLAIAGGTTIAAGGHLAVDVDVDGVPGEFGLGGADSARVFLPDGTTLVDEYAWLTHAATTYGRCPDGTGEFATTQVSTKGAVNQCVGDLVTVPFPGSPDVTAVDVPGTFPTNLSGLAYEAAASVADDSLWAVVNGPGTLHRLTSTGGVWDPVDTWTLRYPDGTGDVDAEGVALTAAGSAGGVYVASERNNDGGGSRLSVLRYDVSGGGPDLAATREWNLTADLPVVAANAGFEGIAWIPDADLVAGGFVDESTGVAYDPADYPGHGSGVFFLGVEAGGTVYAYVLGDGGAFARVATIDSGFGSVMELEYEPASRGLWAVCDDTCDGRSTILTLTDGAFGADEVQERPAGLPNVNHEGFAIAPESRCVDGLKPAFWSDDNGTDGRALREGAVRCLGDAGVTPPVVDTGDTGVGGGAPGGLATVIGSLPVVGSQVPLTVLFGLLLLPVGVAIAVAAHRRREGAQ</sequence>
<evidence type="ECO:0000256" key="2">
    <source>
        <dbReference type="SAM" id="SignalP"/>
    </source>
</evidence>
<feature type="domain" description="LTD" evidence="3">
    <location>
        <begin position="271"/>
        <end position="385"/>
    </location>
</feature>
<gene>
    <name evidence="4" type="ORF">HMPREF0063_10316</name>
</gene>
<dbReference type="STRING" id="585531.HMPREF0063_10316"/>
<evidence type="ECO:0000313" key="4">
    <source>
        <dbReference type="EMBL" id="EFQ84464.1"/>
    </source>
</evidence>
<organism evidence="4 5">
    <name type="scientific">Aeromicrobium marinum DSM 15272</name>
    <dbReference type="NCBI Taxonomy" id="585531"/>
    <lineage>
        <taxon>Bacteria</taxon>
        <taxon>Bacillati</taxon>
        <taxon>Actinomycetota</taxon>
        <taxon>Actinomycetes</taxon>
        <taxon>Propionibacteriales</taxon>
        <taxon>Nocardioidaceae</taxon>
        <taxon>Aeromicrobium</taxon>
    </lineage>
</organism>
<evidence type="ECO:0000259" key="3">
    <source>
        <dbReference type="PROSITE" id="PS51841"/>
    </source>
</evidence>
<dbReference type="InterPro" id="IPR011041">
    <property type="entry name" value="Quinoprot_gluc/sorb_DH_b-prop"/>
</dbReference>
<dbReference type="EMBL" id="ACLF03000002">
    <property type="protein sequence ID" value="EFQ84464.1"/>
    <property type="molecule type" value="Genomic_DNA"/>
</dbReference>
<dbReference type="Gene3D" id="2.60.40.1260">
    <property type="entry name" value="Lamin Tail domain"/>
    <property type="match status" value="4"/>
</dbReference>
<comment type="caution">
    <text evidence="4">The sequence shown here is derived from an EMBL/GenBank/DDBJ whole genome shotgun (WGS) entry which is preliminary data.</text>
</comment>
<dbReference type="PROSITE" id="PS51841">
    <property type="entry name" value="LTD"/>
    <property type="match status" value="4"/>
</dbReference>
<feature type="chain" id="PRO_5003163886" description="LTD domain-containing protein" evidence="2">
    <location>
        <begin position="24"/>
        <end position="920"/>
    </location>
</feature>
<name>E2S8F9_9ACTN</name>
<feature type="domain" description="LTD" evidence="3">
    <location>
        <begin position="18"/>
        <end position="122"/>
    </location>
</feature>
<dbReference type="Pfam" id="PF00932">
    <property type="entry name" value="LTD"/>
    <property type="match status" value="4"/>
</dbReference>
<dbReference type="eggNOG" id="COG3204">
    <property type="taxonomic scope" value="Bacteria"/>
</dbReference>
<evidence type="ECO:0000256" key="1">
    <source>
        <dbReference type="SAM" id="Phobius"/>
    </source>
</evidence>
<keyword evidence="1" id="KW-0812">Transmembrane</keyword>
<accession>E2S8F9</accession>
<dbReference type="InterPro" id="IPR036415">
    <property type="entry name" value="Lamin_tail_dom_sf"/>
</dbReference>
<feature type="transmembrane region" description="Helical" evidence="1">
    <location>
        <begin position="891"/>
        <end position="912"/>
    </location>
</feature>
<feature type="domain" description="LTD" evidence="3">
    <location>
        <begin position="403"/>
        <end position="513"/>
    </location>
</feature>
<feature type="domain" description="LTD" evidence="3">
    <location>
        <begin position="137"/>
        <end position="253"/>
    </location>
</feature>
<keyword evidence="5" id="KW-1185">Reference proteome</keyword>
<feature type="signal peptide" evidence="2">
    <location>
        <begin position="1"/>
        <end position="23"/>
    </location>
</feature>
<dbReference type="SUPFAM" id="SSF50952">
    <property type="entry name" value="Soluble quinoprotein glucose dehydrogenase"/>
    <property type="match status" value="1"/>
</dbReference>
<dbReference type="SUPFAM" id="SSF74853">
    <property type="entry name" value="Lamin A/C globular tail domain"/>
    <property type="match status" value="4"/>
</dbReference>
<dbReference type="HOGENOM" id="CLU_011069_0_0_11"/>
<keyword evidence="1" id="KW-0472">Membrane</keyword>
<protein>
    <recommendedName>
        <fullName evidence="3">LTD domain-containing protein</fullName>
    </recommendedName>
</protein>
<dbReference type="InterPro" id="IPR001322">
    <property type="entry name" value="Lamin_tail_dom"/>
</dbReference>
<keyword evidence="2" id="KW-0732">Signal</keyword>
<dbReference type="AlphaFoldDB" id="E2S8F9"/>